<dbReference type="PANTHER" id="PTHR42966">
    <property type="entry name" value="N-ACETYLNEURAMINATE SYNTHASE"/>
    <property type="match status" value="1"/>
</dbReference>
<dbReference type="NCBIfam" id="TIGR03569">
    <property type="entry name" value="NeuB_NnaB"/>
    <property type="match status" value="1"/>
</dbReference>
<dbReference type="AlphaFoldDB" id="A0A1X7IP47"/>
<dbReference type="InterPro" id="IPR013132">
    <property type="entry name" value="PseI/NeuA/B-like_N"/>
</dbReference>
<dbReference type="CDD" id="cd11615">
    <property type="entry name" value="SAF_NeuB_like"/>
    <property type="match status" value="1"/>
</dbReference>
<dbReference type="Gene3D" id="3.20.20.70">
    <property type="entry name" value="Aldolase class I"/>
    <property type="match status" value="1"/>
</dbReference>
<dbReference type="RefSeq" id="WP_085543839.1">
    <property type="nucleotide sequence ID" value="NZ_FXBB01000004.1"/>
</dbReference>
<protein>
    <submittedName>
        <fullName evidence="2">N-acetylneuraminate synthase</fullName>
    </submittedName>
</protein>
<dbReference type="PROSITE" id="PS50844">
    <property type="entry name" value="AFP_LIKE"/>
    <property type="match status" value="1"/>
</dbReference>
<dbReference type="InterPro" id="IPR036732">
    <property type="entry name" value="AFP_Neu5c_C_sf"/>
</dbReference>
<dbReference type="GO" id="GO:0016051">
    <property type="term" value="P:carbohydrate biosynthetic process"/>
    <property type="evidence" value="ECO:0007669"/>
    <property type="project" value="InterPro"/>
</dbReference>
<accession>A0A1X7IP47</accession>
<sequence length="354" mass="37942">MAVYIIAEAGVNHNGSMEMALKLVDAAAEAGADAVKFQTFKAEKLVKRDAPKAEYQIKTTGAGESQFDMLRRLELSEDDHRRIQTACKDRGIDFLSTPFDKDSLSFLADNLGLKKIKLGSGEVTNGPLLLKAAKASLSVILSTGMSLLGEVEMALGCLAFGYMGLENPSKEGFVAAYSDPEGRSLLRDKVTVLHCTSEYPAPLEDVNLNCMVTMGKALGLSVGYSDHTQGISVPIAAVALGATVVEKHFTLDKNLPGPDHRASIDPGEMASMVKAIRDVELALGDGTKTVTPSERTNRLTVRKSLAFSSDLPCGSTIEERQLLPLRPGNGVSPMDMWNILGRTTVKDVKVGDLL</sequence>
<proteinExistence type="predicted"/>
<name>A0A1X7IP47_9BACT</name>
<evidence type="ECO:0000313" key="3">
    <source>
        <dbReference type="Proteomes" id="UP000193355"/>
    </source>
</evidence>
<dbReference type="Pfam" id="PF03102">
    <property type="entry name" value="NeuB"/>
    <property type="match status" value="1"/>
</dbReference>
<dbReference type="InterPro" id="IPR006190">
    <property type="entry name" value="SAF_AFP_Neu5Ac"/>
</dbReference>
<dbReference type="InterPro" id="IPR057736">
    <property type="entry name" value="SAF_PseI/NeuA/NeuB"/>
</dbReference>
<evidence type="ECO:0000313" key="2">
    <source>
        <dbReference type="EMBL" id="SMG16831.1"/>
    </source>
</evidence>
<dbReference type="STRING" id="561720.SAMN06275492_10421"/>
<keyword evidence="3" id="KW-1185">Reference proteome</keyword>
<reference evidence="3" key="1">
    <citation type="submission" date="2017-04" db="EMBL/GenBank/DDBJ databases">
        <authorList>
            <person name="Varghese N."/>
            <person name="Submissions S."/>
        </authorList>
    </citation>
    <scope>NUCLEOTIDE SEQUENCE [LARGE SCALE GENOMIC DNA]</scope>
    <source>
        <strain evidence="3">USBA 82</strain>
    </source>
</reference>
<dbReference type="InterPro" id="IPR051690">
    <property type="entry name" value="PseI-like"/>
</dbReference>
<dbReference type="OrthoDB" id="9814210at2"/>
<dbReference type="EMBL" id="FXBB01000004">
    <property type="protein sequence ID" value="SMG16831.1"/>
    <property type="molecule type" value="Genomic_DNA"/>
</dbReference>
<dbReference type="GO" id="GO:0047444">
    <property type="term" value="F:N-acylneuraminate-9-phosphate synthase activity"/>
    <property type="evidence" value="ECO:0007669"/>
    <property type="project" value="TreeGrafter"/>
</dbReference>
<dbReference type="InterPro" id="IPR013785">
    <property type="entry name" value="Aldolase_TIM"/>
</dbReference>
<dbReference type="InterPro" id="IPR020007">
    <property type="entry name" value="NeuB/NeuA"/>
</dbReference>
<dbReference type="Proteomes" id="UP000193355">
    <property type="component" value="Unassembled WGS sequence"/>
</dbReference>
<dbReference type="PANTHER" id="PTHR42966:SF1">
    <property type="entry name" value="SIALIC ACID SYNTHASE"/>
    <property type="match status" value="1"/>
</dbReference>
<gene>
    <name evidence="2" type="ORF">SAMN06275492_10421</name>
</gene>
<dbReference type="Gene3D" id="3.90.1210.10">
    <property type="entry name" value="Antifreeze-like/N-acetylneuraminic acid synthase C-terminal domain"/>
    <property type="match status" value="1"/>
</dbReference>
<feature type="domain" description="AFP-like" evidence="1">
    <location>
        <begin position="304"/>
        <end position="354"/>
    </location>
</feature>
<dbReference type="SUPFAM" id="SSF51569">
    <property type="entry name" value="Aldolase"/>
    <property type="match status" value="1"/>
</dbReference>
<organism evidence="2 3">
    <name type="scientific">Dethiosulfovibrio salsuginis</name>
    <dbReference type="NCBI Taxonomy" id="561720"/>
    <lineage>
        <taxon>Bacteria</taxon>
        <taxon>Thermotogati</taxon>
        <taxon>Synergistota</taxon>
        <taxon>Synergistia</taxon>
        <taxon>Synergistales</taxon>
        <taxon>Dethiosulfovibrionaceae</taxon>
        <taxon>Dethiosulfovibrio</taxon>
    </lineage>
</organism>
<dbReference type="SUPFAM" id="SSF51269">
    <property type="entry name" value="AFP III-like domain"/>
    <property type="match status" value="1"/>
</dbReference>
<evidence type="ECO:0000259" key="1">
    <source>
        <dbReference type="PROSITE" id="PS50844"/>
    </source>
</evidence>